<evidence type="ECO:0000256" key="1">
    <source>
        <dbReference type="SAM" id="SignalP"/>
    </source>
</evidence>
<dbReference type="RefSeq" id="WP_072824490.1">
    <property type="nucleotide sequence ID" value="NZ_LT670849.1"/>
</dbReference>
<dbReference type="OrthoDB" id="8137995at2"/>
<evidence type="ECO:0000313" key="3">
    <source>
        <dbReference type="Proteomes" id="UP000184096"/>
    </source>
</evidence>
<sequence length="172" mass="17704">MERLNNTRKSFGVTRRLVFAIATVLAASVWSDSGHAQAGGPFAGMAGVWSGGGTVTLDDGSTERIRCRATYAVGAGGSGLQQTLTCASDSYKFNLTSNVTAQGPAISGSWSETSRNINGNIEGRAGGGVIQVVASAPGFNANISLTTRGNKQSVVIRAESQFRGASISLTRS</sequence>
<reference evidence="3" key="1">
    <citation type="submission" date="2016-11" db="EMBL/GenBank/DDBJ databases">
        <authorList>
            <person name="Varghese N."/>
            <person name="Submissions S."/>
        </authorList>
    </citation>
    <scope>NUCLEOTIDE SEQUENCE [LARGE SCALE GENOMIC DNA]</scope>
    <source>
        <strain evidence="3">GAS401</strain>
    </source>
</reference>
<dbReference type="Proteomes" id="UP000184096">
    <property type="component" value="Chromosome I"/>
</dbReference>
<gene>
    <name evidence="2" type="ORF">SAMN05444170_6644</name>
</gene>
<dbReference type="AlphaFoldDB" id="A0A1M7UTK8"/>
<organism evidence="2 3">
    <name type="scientific">Bradyrhizobium erythrophlei</name>
    <dbReference type="NCBI Taxonomy" id="1437360"/>
    <lineage>
        <taxon>Bacteria</taxon>
        <taxon>Pseudomonadati</taxon>
        <taxon>Pseudomonadota</taxon>
        <taxon>Alphaproteobacteria</taxon>
        <taxon>Hyphomicrobiales</taxon>
        <taxon>Nitrobacteraceae</taxon>
        <taxon>Bradyrhizobium</taxon>
    </lineage>
</organism>
<evidence type="ECO:0000313" key="2">
    <source>
        <dbReference type="EMBL" id="SHN86322.1"/>
    </source>
</evidence>
<name>A0A1M7UTK8_9BRAD</name>
<accession>A0A1M7UTK8</accession>
<feature type="chain" id="PRO_5013042830" evidence="1">
    <location>
        <begin position="39"/>
        <end position="172"/>
    </location>
</feature>
<feature type="signal peptide" evidence="1">
    <location>
        <begin position="1"/>
        <end position="38"/>
    </location>
</feature>
<keyword evidence="1" id="KW-0732">Signal</keyword>
<proteinExistence type="predicted"/>
<dbReference type="EMBL" id="LT670849">
    <property type="protein sequence ID" value="SHN86322.1"/>
    <property type="molecule type" value="Genomic_DNA"/>
</dbReference>
<keyword evidence="3" id="KW-1185">Reference proteome</keyword>
<protein>
    <submittedName>
        <fullName evidence="2">Uncharacterized protein</fullName>
    </submittedName>
</protein>